<keyword evidence="1" id="KW-0812">Transmembrane</keyword>
<dbReference type="EMBL" id="JASPKZ010010239">
    <property type="protein sequence ID" value="KAJ9575117.1"/>
    <property type="molecule type" value="Genomic_DNA"/>
</dbReference>
<reference evidence="2" key="2">
    <citation type="submission" date="2023-05" db="EMBL/GenBank/DDBJ databases">
        <authorList>
            <person name="Fouks B."/>
        </authorList>
    </citation>
    <scope>NUCLEOTIDE SEQUENCE</scope>
    <source>
        <strain evidence="2">Stay&amp;Tobe</strain>
        <tissue evidence="2">Testes</tissue>
    </source>
</reference>
<organism evidence="2 3">
    <name type="scientific">Diploptera punctata</name>
    <name type="common">Pacific beetle cockroach</name>
    <dbReference type="NCBI Taxonomy" id="6984"/>
    <lineage>
        <taxon>Eukaryota</taxon>
        <taxon>Metazoa</taxon>
        <taxon>Ecdysozoa</taxon>
        <taxon>Arthropoda</taxon>
        <taxon>Hexapoda</taxon>
        <taxon>Insecta</taxon>
        <taxon>Pterygota</taxon>
        <taxon>Neoptera</taxon>
        <taxon>Polyneoptera</taxon>
        <taxon>Dictyoptera</taxon>
        <taxon>Blattodea</taxon>
        <taxon>Blaberoidea</taxon>
        <taxon>Blaberidae</taxon>
        <taxon>Diplopterinae</taxon>
        <taxon>Diploptera</taxon>
    </lineage>
</organism>
<keyword evidence="3" id="KW-1185">Reference proteome</keyword>
<accession>A0AAD7Z7P3</accession>
<evidence type="ECO:0000313" key="3">
    <source>
        <dbReference type="Proteomes" id="UP001233999"/>
    </source>
</evidence>
<feature type="transmembrane region" description="Helical" evidence="1">
    <location>
        <begin position="12"/>
        <end position="36"/>
    </location>
</feature>
<keyword evidence="1" id="KW-1133">Transmembrane helix</keyword>
<feature type="non-terminal residue" evidence="2">
    <location>
        <position position="57"/>
    </location>
</feature>
<sequence>FHFQSLRSRSCELIRLGIVSLAHLTYLYFCRVMVFLSQVHLEMYFFVCLGGPRSNFL</sequence>
<evidence type="ECO:0000313" key="2">
    <source>
        <dbReference type="EMBL" id="KAJ9575117.1"/>
    </source>
</evidence>
<feature type="non-terminal residue" evidence="2">
    <location>
        <position position="1"/>
    </location>
</feature>
<reference evidence="2" key="1">
    <citation type="journal article" date="2023" name="IScience">
        <title>Live-bearing cockroach genome reveals convergent evolutionary mechanisms linked to viviparity in insects and beyond.</title>
        <authorList>
            <person name="Fouks B."/>
            <person name="Harrison M.C."/>
            <person name="Mikhailova A.A."/>
            <person name="Marchal E."/>
            <person name="English S."/>
            <person name="Carruthers M."/>
            <person name="Jennings E.C."/>
            <person name="Chiamaka E.L."/>
            <person name="Frigard R.A."/>
            <person name="Pippel M."/>
            <person name="Attardo G.M."/>
            <person name="Benoit J.B."/>
            <person name="Bornberg-Bauer E."/>
            <person name="Tobe S.S."/>
        </authorList>
    </citation>
    <scope>NUCLEOTIDE SEQUENCE</scope>
    <source>
        <strain evidence="2">Stay&amp;Tobe</strain>
    </source>
</reference>
<protein>
    <submittedName>
        <fullName evidence="2">Uncharacterized protein</fullName>
    </submittedName>
</protein>
<comment type="caution">
    <text evidence="2">The sequence shown here is derived from an EMBL/GenBank/DDBJ whole genome shotgun (WGS) entry which is preliminary data.</text>
</comment>
<evidence type="ECO:0000256" key="1">
    <source>
        <dbReference type="SAM" id="Phobius"/>
    </source>
</evidence>
<gene>
    <name evidence="2" type="ORF">L9F63_007703</name>
</gene>
<keyword evidence="1" id="KW-0472">Membrane</keyword>
<name>A0AAD7Z7P3_DIPPU</name>
<proteinExistence type="predicted"/>
<dbReference type="AlphaFoldDB" id="A0AAD7Z7P3"/>
<dbReference type="Proteomes" id="UP001233999">
    <property type="component" value="Unassembled WGS sequence"/>
</dbReference>